<dbReference type="GO" id="GO:0005886">
    <property type="term" value="C:plasma membrane"/>
    <property type="evidence" value="ECO:0007669"/>
    <property type="project" value="TreeGrafter"/>
</dbReference>
<feature type="transmembrane region" description="Helical" evidence="8">
    <location>
        <begin position="91"/>
        <end position="111"/>
    </location>
</feature>
<reference evidence="11 12" key="1">
    <citation type="submission" date="2021-01" db="EMBL/GenBank/DDBJ databases">
        <title>Whole genome shotgun sequence of Planotetraspora kaengkrachanensis NBRC 104272.</title>
        <authorList>
            <person name="Komaki H."/>
            <person name="Tamura T."/>
        </authorList>
    </citation>
    <scope>NUCLEOTIDE SEQUENCE [LARGE SCALE GENOMIC DNA]</scope>
    <source>
        <strain evidence="11 12">NBRC 104272</strain>
    </source>
</reference>
<comment type="similarity">
    <text evidence="2">Belongs to the cation diffusion facilitator (CDF) transporter (TC 2.A.4) family. SLC30A subfamily.</text>
</comment>
<keyword evidence="5 8" id="KW-1133">Transmembrane helix</keyword>
<keyword evidence="6" id="KW-0406">Ion transport</keyword>
<protein>
    <submittedName>
        <fullName evidence="11">Putative cation transporter</fullName>
    </submittedName>
</protein>
<dbReference type="InterPro" id="IPR027470">
    <property type="entry name" value="Cation_efflux_CTD"/>
</dbReference>
<feature type="transmembrane region" description="Helical" evidence="8">
    <location>
        <begin position="62"/>
        <end position="79"/>
    </location>
</feature>
<keyword evidence="4 8" id="KW-0812">Transmembrane</keyword>
<evidence type="ECO:0000256" key="7">
    <source>
        <dbReference type="ARBA" id="ARBA00023136"/>
    </source>
</evidence>
<dbReference type="InterPro" id="IPR002524">
    <property type="entry name" value="Cation_efflux"/>
</dbReference>
<feature type="transmembrane region" description="Helical" evidence="8">
    <location>
        <begin position="132"/>
        <end position="150"/>
    </location>
</feature>
<evidence type="ECO:0000259" key="9">
    <source>
        <dbReference type="Pfam" id="PF01545"/>
    </source>
</evidence>
<feature type="domain" description="Cation efflux protein transmembrane" evidence="9">
    <location>
        <begin position="1"/>
        <end position="180"/>
    </location>
</feature>
<dbReference type="PANTHER" id="PTHR11562:SF17">
    <property type="entry name" value="RE54080P-RELATED"/>
    <property type="match status" value="1"/>
</dbReference>
<sequence>MAGELVVGFVARSLALISDAGHMLTDSASIVFALVAMRLAVRPARGIFTFGFKRAEILSAQLNGATLVALGIFFFVEAIRRLISPAEVEGGLVLVTALVGIVVNVGATWLLSKADRSSLNVEGAFQHILNDLYAFIATAVSGLIVVLTGFVRADAIATLIVATLMLKAGYGLMRDTARIFLQAAPSGLVPAEIGARLATQPDVSEVHDLHVWELTSGYSTLSAHVFVHPRGDVDSVRRSLQNLLADSYGIMHTTLQVDQIARIASGDVACVDIAHCPDPHGPHFLSPHD</sequence>
<dbReference type="Gene3D" id="1.20.1510.10">
    <property type="entry name" value="Cation efflux protein transmembrane domain"/>
    <property type="match status" value="1"/>
</dbReference>
<dbReference type="GO" id="GO:0005385">
    <property type="term" value="F:zinc ion transmembrane transporter activity"/>
    <property type="evidence" value="ECO:0007669"/>
    <property type="project" value="TreeGrafter"/>
</dbReference>
<evidence type="ECO:0000313" key="12">
    <source>
        <dbReference type="Proteomes" id="UP000630097"/>
    </source>
</evidence>
<gene>
    <name evidence="11" type="ORF">Pka01_09250</name>
</gene>
<keyword evidence="3" id="KW-0813">Transport</keyword>
<evidence type="ECO:0000256" key="1">
    <source>
        <dbReference type="ARBA" id="ARBA00004141"/>
    </source>
</evidence>
<keyword evidence="12" id="KW-1185">Reference proteome</keyword>
<dbReference type="PANTHER" id="PTHR11562">
    <property type="entry name" value="CATION EFFLUX PROTEIN/ ZINC TRANSPORTER"/>
    <property type="match status" value="1"/>
</dbReference>
<dbReference type="EMBL" id="BONV01000002">
    <property type="protein sequence ID" value="GIG77798.1"/>
    <property type="molecule type" value="Genomic_DNA"/>
</dbReference>
<evidence type="ECO:0000256" key="4">
    <source>
        <dbReference type="ARBA" id="ARBA00022692"/>
    </source>
</evidence>
<dbReference type="InterPro" id="IPR058533">
    <property type="entry name" value="Cation_efflux_TM"/>
</dbReference>
<dbReference type="RefSeq" id="WP_239114733.1">
    <property type="nucleotide sequence ID" value="NZ_BAABHH010000002.1"/>
</dbReference>
<evidence type="ECO:0000256" key="6">
    <source>
        <dbReference type="ARBA" id="ARBA00023065"/>
    </source>
</evidence>
<dbReference type="Proteomes" id="UP000630097">
    <property type="component" value="Unassembled WGS sequence"/>
</dbReference>
<dbReference type="InterPro" id="IPR027469">
    <property type="entry name" value="Cation_efflux_TMD_sf"/>
</dbReference>
<dbReference type="SUPFAM" id="SSF161111">
    <property type="entry name" value="Cation efflux protein transmembrane domain-like"/>
    <property type="match status" value="1"/>
</dbReference>
<evidence type="ECO:0000256" key="2">
    <source>
        <dbReference type="ARBA" id="ARBA00008873"/>
    </source>
</evidence>
<dbReference type="AlphaFoldDB" id="A0A8J3LRD2"/>
<dbReference type="InterPro" id="IPR050681">
    <property type="entry name" value="CDF/SLC30A"/>
</dbReference>
<feature type="domain" description="Cation efflux protein cytoplasmic" evidence="10">
    <location>
        <begin position="191"/>
        <end position="259"/>
    </location>
</feature>
<evidence type="ECO:0000256" key="3">
    <source>
        <dbReference type="ARBA" id="ARBA00022448"/>
    </source>
</evidence>
<dbReference type="Pfam" id="PF01545">
    <property type="entry name" value="Cation_efflux"/>
    <property type="match status" value="1"/>
</dbReference>
<accession>A0A8J3LRD2</accession>
<dbReference type="SUPFAM" id="SSF160240">
    <property type="entry name" value="Cation efflux protein cytoplasmic domain-like"/>
    <property type="match status" value="1"/>
</dbReference>
<organism evidence="11 12">
    <name type="scientific">Planotetraspora kaengkrachanensis</name>
    <dbReference type="NCBI Taxonomy" id="575193"/>
    <lineage>
        <taxon>Bacteria</taxon>
        <taxon>Bacillati</taxon>
        <taxon>Actinomycetota</taxon>
        <taxon>Actinomycetes</taxon>
        <taxon>Streptosporangiales</taxon>
        <taxon>Streptosporangiaceae</taxon>
        <taxon>Planotetraspora</taxon>
    </lineage>
</organism>
<comment type="caution">
    <text evidence="11">The sequence shown here is derived from an EMBL/GenBank/DDBJ whole genome shotgun (WGS) entry which is preliminary data.</text>
</comment>
<keyword evidence="7 8" id="KW-0472">Membrane</keyword>
<evidence type="ECO:0000256" key="5">
    <source>
        <dbReference type="ARBA" id="ARBA00022989"/>
    </source>
</evidence>
<evidence type="ECO:0000259" key="10">
    <source>
        <dbReference type="Pfam" id="PF16916"/>
    </source>
</evidence>
<evidence type="ECO:0000313" key="11">
    <source>
        <dbReference type="EMBL" id="GIG77798.1"/>
    </source>
</evidence>
<name>A0A8J3LRD2_9ACTN</name>
<feature type="transmembrane region" description="Helical" evidence="8">
    <location>
        <begin position="20"/>
        <end position="41"/>
    </location>
</feature>
<evidence type="ECO:0000256" key="8">
    <source>
        <dbReference type="SAM" id="Phobius"/>
    </source>
</evidence>
<comment type="subcellular location">
    <subcellularLocation>
        <location evidence="1">Membrane</location>
        <topology evidence="1">Multi-pass membrane protein</topology>
    </subcellularLocation>
</comment>
<dbReference type="InterPro" id="IPR036837">
    <property type="entry name" value="Cation_efflux_CTD_sf"/>
</dbReference>
<proteinExistence type="inferred from homology"/>
<dbReference type="Pfam" id="PF16916">
    <property type="entry name" value="ZT_dimer"/>
    <property type="match status" value="1"/>
</dbReference>
<dbReference type="NCBIfam" id="TIGR01297">
    <property type="entry name" value="CDF"/>
    <property type="match status" value="1"/>
</dbReference>
<feature type="transmembrane region" description="Helical" evidence="8">
    <location>
        <begin position="156"/>
        <end position="173"/>
    </location>
</feature>